<organism evidence="10">
    <name type="scientific">Mustela putorius furo</name>
    <name type="common">European domestic ferret</name>
    <name type="synonym">Mustela furo</name>
    <dbReference type="NCBI Taxonomy" id="9669"/>
    <lineage>
        <taxon>Eukaryota</taxon>
        <taxon>Metazoa</taxon>
        <taxon>Chordata</taxon>
        <taxon>Craniata</taxon>
        <taxon>Vertebrata</taxon>
        <taxon>Euteleostomi</taxon>
        <taxon>Mammalia</taxon>
        <taxon>Eutheria</taxon>
        <taxon>Laurasiatheria</taxon>
        <taxon>Carnivora</taxon>
        <taxon>Caniformia</taxon>
        <taxon>Musteloidea</taxon>
        <taxon>Mustelidae</taxon>
        <taxon>Mustelinae</taxon>
        <taxon>Mustela</taxon>
    </lineage>
</organism>
<keyword evidence="3 6" id="KW-0403">Intermediate filament</keyword>
<dbReference type="GO" id="GO:0045109">
    <property type="term" value="P:intermediate filament organization"/>
    <property type="evidence" value="ECO:0007669"/>
    <property type="project" value="TreeGrafter"/>
</dbReference>
<dbReference type="HOGENOM" id="CLU_012560_6_1_1"/>
<dbReference type="Pfam" id="PF00038">
    <property type="entry name" value="Filament"/>
    <property type="match status" value="1"/>
</dbReference>
<feature type="domain" description="IF rod" evidence="9">
    <location>
        <begin position="162"/>
        <end position="473"/>
    </location>
</feature>
<dbReference type="FunFam" id="1.20.5.500:FF:000001">
    <property type="entry name" value="Type II keratin 23"/>
    <property type="match status" value="1"/>
</dbReference>
<keyword evidence="2" id="KW-0416">Keratin</keyword>
<evidence type="ECO:0000256" key="6">
    <source>
        <dbReference type="RuleBase" id="RU000685"/>
    </source>
</evidence>
<dbReference type="OMA" id="EQKCARS"/>
<dbReference type="GeneID" id="101672522"/>
<dbReference type="FunFam" id="1.20.5.1160:FF:000001">
    <property type="entry name" value="Keratin type II"/>
    <property type="match status" value="1"/>
</dbReference>
<dbReference type="InterPro" id="IPR039008">
    <property type="entry name" value="IF_rod_dom"/>
</dbReference>
<evidence type="ECO:0000256" key="2">
    <source>
        <dbReference type="ARBA" id="ARBA00022744"/>
    </source>
</evidence>
<dbReference type="InterPro" id="IPR032444">
    <property type="entry name" value="Keratin_2_head"/>
</dbReference>
<dbReference type="SMART" id="SM01391">
    <property type="entry name" value="Filament"/>
    <property type="match status" value="1"/>
</dbReference>
<dbReference type="OrthoDB" id="9836621at2759"/>
<dbReference type="PRINTS" id="PR01276">
    <property type="entry name" value="TYPE2KERATIN"/>
</dbReference>
<evidence type="ECO:0000256" key="8">
    <source>
        <dbReference type="SAM" id="MobiDB-lite"/>
    </source>
</evidence>
<dbReference type="PROSITE" id="PS00226">
    <property type="entry name" value="IF_ROD_1"/>
    <property type="match status" value="1"/>
</dbReference>
<evidence type="ECO:0000256" key="4">
    <source>
        <dbReference type="ARBA" id="ARBA00023054"/>
    </source>
</evidence>
<keyword evidence="4 7" id="KW-0175">Coiled coil</keyword>
<dbReference type="GO" id="GO:0045616">
    <property type="term" value="P:regulation of keratinocyte differentiation"/>
    <property type="evidence" value="ECO:0007669"/>
    <property type="project" value="Ensembl"/>
</dbReference>
<dbReference type="GO" id="GO:0031424">
    <property type="term" value="P:keratinization"/>
    <property type="evidence" value="ECO:0007669"/>
    <property type="project" value="TreeGrafter"/>
</dbReference>
<dbReference type="RefSeq" id="XP_004774744.2">
    <property type="nucleotide sequence ID" value="XM_004774687.2"/>
</dbReference>
<evidence type="ECO:0000256" key="1">
    <source>
        <dbReference type="ARBA" id="ARBA00022481"/>
    </source>
</evidence>
<dbReference type="GO" id="GO:0045095">
    <property type="term" value="C:keratin filament"/>
    <property type="evidence" value="ECO:0007669"/>
    <property type="project" value="Ensembl"/>
</dbReference>
<evidence type="ECO:0000256" key="7">
    <source>
        <dbReference type="SAM" id="Coils"/>
    </source>
</evidence>
<feature type="region of interest" description="Disordered" evidence="8">
    <location>
        <begin position="551"/>
        <end position="594"/>
    </location>
</feature>
<dbReference type="CTD" id="3890"/>
<protein>
    <submittedName>
        <fullName evidence="10">Keratin 84</fullName>
    </submittedName>
</protein>
<evidence type="ECO:0000256" key="3">
    <source>
        <dbReference type="ARBA" id="ARBA00022754"/>
    </source>
</evidence>
<dbReference type="GO" id="GO:0030280">
    <property type="term" value="F:structural constituent of skin epidermis"/>
    <property type="evidence" value="ECO:0007669"/>
    <property type="project" value="Ensembl"/>
</dbReference>
<dbReference type="Pfam" id="PF16208">
    <property type="entry name" value="Keratin_2_head"/>
    <property type="match status" value="1"/>
</dbReference>
<gene>
    <name evidence="10" type="primary">KRT84</name>
</gene>
<dbReference type="Ensembl" id="ENSMPUT00000007283.1">
    <property type="protein sequence ID" value="ENSMPUP00000007164.1"/>
    <property type="gene ID" value="ENSMPUG00000007222.1"/>
</dbReference>
<dbReference type="GO" id="GO:0005615">
    <property type="term" value="C:extracellular space"/>
    <property type="evidence" value="ECO:0007669"/>
    <property type="project" value="TreeGrafter"/>
</dbReference>
<dbReference type="PROSITE" id="PS51842">
    <property type="entry name" value="IF_ROD_2"/>
    <property type="match status" value="1"/>
</dbReference>
<dbReference type="KEGG" id="mpuf:101672522"/>
<comment type="similarity">
    <text evidence="5 6">Belongs to the intermediate filament family.</text>
</comment>
<reference evidence="10" key="1">
    <citation type="submission" date="2024-06" db="UniProtKB">
        <authorList>
            <consortium name="Ensembl"/>
        </authorList>
    </citation>
    <scope>IDENTIFICATION</scope>
</reference>
<sequence>MSCRSYRVSSGCRMGNFSSCSAVSPQNLNRFRASSVSCRSGPRFQGLGSFGSRSVIAFGSCSPRIAAVGPRPIHCGVGFGAGSGMGFGFSDGSSAGLGFGSNSCVGLGFGAGSGLGYGFGYRVGGFGVPAAPSITAVTVNQSLLTPLNLEIDPNAQRVKKDEKEQIKTLNNKFASFIDKVRFLEQQNKLLETKWNFLQEQKCAQSNLEPLFENYITNLRRQLDLANSDRARFEAERNHMQDVLEGFKKKYEEEVGFRASAENEFVALKKDVDTAFLNKSDLETNVDTLTQEIDFLKTLYMAEIQLLQSHISETSVIVKMDNSRDLNVDGIIDEIKAQYEEVARRSRADAEAWYQTKYEEMRVTAGQHCDNLRNTRNEINELTRLIQRLKAEIEHAKAQRAKLEAAVAEAEQQGEAALNDAKCKLADLEGALQQAKQDMARQLREYQELMNIKLALDIEIATYRRLLEGEEIRICEGVGPVNISVSSSRGGIVCGPEPLVASSTLSRCGVTFSGSSGIQPSGTCSSSLGGARVIKASGDLLSAGSRGGSVLMGEAPSTPCPLPTEGNFSSCSGGRSSRSSSVRFMSTTTSHRTKY</sequence>
<dbReference type="Gene3D" id="1.20.5.500">
    <property type="entry name" value="Single helix bin"/>
    <property type="match status" value="1"/>
</dbReference>
<evidence type="ECO:0000313" key="10">
    <source>
        <dbReference type="Ensembl" id="ENSMPUP00000007164.1"/>
    </source>
</evidence>
<dbReference type="InParanoid" id="M3Y760"/>
<evidence type="ECO:0000259" key="9">
    <source>
        <dbReference type="PROSITE" id="PS51842"/>
    </source>
</evidence>
<dbReference type="CDD" id="cd06503">
    <property type="entry name" value="ATP-synt_Fo_b"/>
    <property type="match status" value="1"/>
</dbReference>
<dbReference type="EMBL" id="AEYP01084504">
    <property type="status" value="NOT_ANNOTATED_CDS"/>
    <property type="molecule type" value="Genomic_DNA"/>
</dbReference>
<dbReference type="SUPFAM" id="SSF64593">
    <property type="entry name" value="Intermediate filament protein, coiled coil region"/>
    <property type="match status" value="3"/>
</dbReference>
<dbReference type="PANTHER" id="PTHR45616:SF17">
    <property type="entry name" value="KERATIN, TYPE II CUTICULAR HB4"/>
    <property type="match status" value="1"/>
</dbReference>
<accession>M3Y760</accession>
<proteinExistence type="inferred from homology"/>
<dbReference type="EMBL" id="AEYP01084505">
    <property type="status" value="NOT_ANNOTATED_CDS"/>
    <property type="molecule type" value="Genomic_DNA"/>
</dbReference>
<feature type="compositionally biased region" description="Low complexity" evidence="8">
    <location>
        <begin position="568"/>
        <end position="594"/>
    </location>
</feature>
<dbReference type="Gene3D" id="1.20.5.170">
    <property type="match status" value="1"/>
</dbReference>
<dbReference type="InterPro" id="IPR003054">
    <property type="entry name" value="Keratin_II"/>
</dbReference>
<dbReference type="GO" id="GO:0005737">
    <property type="term" value="C:cytoplasm"/>
    <property type="evidence" value="ECO:0007669"/>
    <property type="project" value="UniProtKB-ARBA"/>
</dbReference>
<name>M3Y760_MUSPF</name>
<dbReference type="STRING" id="9669.ENSMPUP00000007164"/>
<feature type="coiled-coil region" evidence="7">
    <location>
        <begin position="159"/>
        <end position="235"/>
    </location>
</feature>
<feature type="coiled-coil region" evidence="7">
    <location>
        <begin position="371"/>
        <end position="451"/>
    </location>
</feature>
<keyword evidence="1" id="KW-0488">Methylation</keyword>
<dbReference type="GeneTree" id="ENSGT00940000162040"/>
<dbReference type="InterPro" id="IPR018039">
    <property type="entry name" value="IF_conserved"/>
</dbReference>
<dbReference type="FunFam" id="1.20.5.170:FF:000004">
    <property type="entry name" value="Keratin, type II cytoskeletal 5"/>
    <property type="match status" value="1"/>
</dbReference>
<dbReference type="PANTHER" id="PTHR45616">
    <property type="entry name" value="GATA-TYPE DOMAIN-CONTAINING PROTEIN"/>
    <property type="match status" value="1"/>
</dbReference>
<dbReference type="eggNOG" id="ENOG502QWIE">
    <property type="taxonomic scope" value="Eukaryota"/>
</dbReference>
<dbReference type="Gene3D" id="1.20.5.1160">
    <property type="entry name" value="Vasodilator-stimulated phosphoprotein"/>
    <property type="match status" value="1"/>
</dbReference>
<dbReference type="AlphaFoldDB" id="M3Y760"/>
<evidence type="ECO:0000256" key="5">
    <source>
        <dbReference type="ARBA" id="ARBA00061646"/>
    </source>
</evidence>